<feature type="region of interest" description="Disordered" evidence="1">
    <location>
        <begin position="41"/>
        <end position="125"/>
    </location>
</feature>
<accession>A0A9Q3FUH6</accession>
<sequence length="125" mass="13962">MGQITPILQHSQDASTAEVPFYQIPKGQEDDQYYEDALKCNNIRERPEGAKNKNRNRNKKEKSRFQIIESQFKRRGRPPSNVSSTTTSRSQSFSPSPIMAVDASEDSEASLSKPIISSDSLPSAT</sequence>
<organism evidence="2 3">
    <name type="scientific">Austropuccinia psidii MF-1</name>
    <dbReference type="NCBI Taxonomy" id="1389203"/>
    <lineage>
        <taxon>Eukaryota</taxon>
        <taxon>Fungi</taxon>
        <taxon>Dikarya</taxon>
        <taxon>Basidiomycota</taxon>
        <taxon>Pucciniomycotina</taxon>
        <taxon>Pucciniomycetes</taxon>
        <taxon>Pucciniales</taxon>
        <taxon>Sphaerophragmiaceae</taxon>
        <taxon>Austropuccinia</taxon>
    </lineage>
</organism>
<protein>
    <submittedName>
        <fullName evidence="2">Uncharacterized protein</fullName>
    </submittedName>
</protein>
<evidence type="ECO:0000256" key="1">
    <source>
        <dbReference type="SAM" id="MobiDB-lite"/>
    </source>
</evidence>
<feature type="compositionally biased region" description="Low complexity" evidence="1">
    <location>
        <begin position="78"/>
        <end position="97"/>
    </location>
</feature>
<dbReference type="AlphaFoldDB" id="A0A9Q3FUH6"/>
<comment type="caution">
    <text evidence="2">The sequence shown here is derived from an EMBL/GenBank/DDBJ whole genome shotgun (WGS) entry which is preliminary data.</text>
</comment>
<name>A0A9Q3FUH6_9BASI</name>
<proteinExistence type="predicted"/>
<keyword evidence="3" id="KW-1185">Reference proteome</keyword>
<evidence type="ECO:0000313" key="3">
    <source>
        <dbReference type="Proteomes" id="UP000765509"/>
    </source>
</evidence>
<dbReference type="EMBL" id="AVOT02048441">
    <property type="protein sequence ID" value="MBW0543681.1"/>
    <property type="molecule type" value="Genomic_DNA"/>
</dbReference>
<feature type="compositionally biased region" description="Basic and acidic residues" evidence="1">
    <location>
        <begin position="41"/>
        <end position="51"/>
    </location>
</feature>
<evidence type="ECO:0000313" key="2">
    <source>
        <dbReference type="EMBL" id="MBW0543681.1"/>
    </source>
</evidence>
<dbReference type="Proteomes" id="UP000765509">
    <property type="component" value="Unassembled WGS sequence"/>
</dbReference>
<gene>
    <name evidence="2" type="ORF">O181_083396</name>
</gene>
<feature type="compositionally biased region" description="Basic residues" evidence="1">
    <location>
        <begin position="52"/>
        <end position="62"/>
    </location>
</feature>
<reference evidence="2" key="1">
    <citation type="submission" date="2021-03" db="EMBL/GenBank/DDBJ databases">
        <title>Draft genome sequence of rust myrtle Austropuccinia psidii MF-1, a brazilian biotype.</title>
        <authorList>
            <person name="Quecine M.C."/>
            <person name="Pachon D.M.R."/>
            <person name="Bonatelli M.L."/>
            <person name="Correr F.H."/>
            <person name="Franceschini L.M."/>
            <person name="Leite T.F."/>
            <person name="Margarido G.R.A."/>
            <person name="Almeida C.A."/>
            <person name="Ferrarezi J.A."/>
            <person name="Labate C.A."/>
        </authorList>
    </citation>
    <scope>NUCLEOTIDE SEQUENCE</scope>
    <source>
        <strain evidence="2">MF-1</strain>
    </source>
</reference>
<feature type="compositionally biased region" description="Polar residues" evidence="1">
    <location>
        <begin position="115"/>
        <end position="125"/>
    </location>
</feature>